<accession>A0AA36MTK0</accession>
<evidence type="ECO:0000313" key="3">
    <source>
        <dbReference type="Proteomes" id="UP001178507"/>
    </source>
</evidence>
<dbReference type="Proteomes" id="UP001178507">
    <property type="component" value="Unassembled WGS sequence"/>
</dbReference>
<feature type="transmembrane region" description="Helical" evidence="1">
    <location>
        <begin position="105"/>
        <end position="129"/>
    </location>
</feature>
<keyword evidence="1" id="KW-1133">Transmembrane helix</keyword>
<sequence>MARPASGGLHRLRRPDSFDEVRKSGLFRSSTPCHLLSRFAIVFQDTLEAFLLAGGIRTRFPTMQQVKLASEFLFNASAETDIVDIFIGHSWSAGRWSKFLALCMYFNLDIAVKCACGTWLLVVTVLLGWGGGITILGGSCLALPCLTYLPISCFFLAFLFAHHIMGETPSVWVDRLCIHQTNPDLKAKQVAALPVFVARSRRMLILWDDTYFERLWCNLELATCARFGGAEKVEVLPVWLAPWLLTSILSLLFSVTLFDILERVFPNWGAPWIEGIANYAEVILGEKQLFVAAFRTWMMSCLVQLPTSLPCFLSFRMKLRSHQLLLDQMAAFDVRNAKCTLPADRGPIEQQMRELFKDGDVLEDQEAKATGDVDAGEAGSFVGKPTKHNYVGEAWTRCVCVCAMSTSTNVYSAAQNVVLT</sequence>
<keyword evidence="1" id="KW-0812">Transmembrane</keyword>
<comment type="caution">
    <text evidence="2">The sequence shown here is derived from an EMBL/GenBank/DDBJ whole genome shotgun (WGS) entry which is preliminary data.</text>
</comment>
<organism evidence="2 3">
    <name type="scientific">Effrenium voratum</name>
    <dbReference type="NCBI Taxonomy" id="2562239"/>
    <lineage>
        <taxon>Eukaryota</taxon>
        <taxon>Sar</taxon>
        <taxon>Alveolata</taxon>
        <taxon>Dinophyceae</taxon>
        <taxon>Suessiales</taxon>
        <taxon>Symbiodiniaceae</taxon>
        <taxon>Effrenium</taxon>
    </lineage>
</organism>
<feature type="transmembrane region" description="Helical" evidence="1">
    <location>
        <begin position="135"/>
        <end position="160"/>
    </location>
</feature>
<feature type="transmembrane region" description="Helical" evidence="1">
    <location>
        <begin position="236"/>
        <end position="258"/>
    </location>
</feature>
<evidence type="ECO:0000313" key="2">
    <source>
        <dbReference type="EMBL" id="CAJ1385380.1"/>
    </source>
</evidence>
<dbReference type="AlphaFoldDB" id="A0AA36MTK0"/>
<evidence type="ECO:0000256" key="1">
    <source>
        <dbReference type="SAM" id="Phobius"/>
    </source>
</evidence>
<name>A0AA36MTK0_9DINO</name>
<dbReference type="EMBL" id="CAUJNA010001225">
    <property type="protein sequence ID" value="CAJ1385380.1"/>
    <property type="molecule type" value="Genomic_DNA"/>
</dbReference>
<reference evidence="2" key="1">
    <citation type="submission" date="2023-08" db="EMBL/GenBank/DDBJ databases">
        <authorList>
            <person name="Chen Y."/>
            <person name="Shah S."/>
            <person name="Dougan E. K."/>
            <person name="Thang M."/>
            <person name="Chan C."/>
        </authorList>
    </citation>
    <scope>NUCLEOTIDE SEQUENCE</scope>
</reference>
<proteinExistence type="predicted"/>
<keyword evidence="3" id="KW-1185">Reference proteome</keyword>
<protein>
    <submittedName>
        <fullName evidence="2">Uncharacterized protein</fullName>
    </submittedName>
</protein>
<keyword evidence="1" id="KW-0472">Membrane</keyword>
<gene>
    <name evidence="2" type="ORF">EVOR1521_LOCUS12000</name>
</gene>